<gene>
    <name evidence="1" type="ORF">TRIUR3_28100</name>
</gene>
<proteinExistence type="predicted"/>
<organism evidence="1">
    <name type="scientific">Triticum urartu</name>
    <name type="common">Red wild einkorn</name>
    <name type="synonym">Crithodium urartu</name>
    <dbReference type="NCBI Taxonomy" id="4572"/>
    <lineage>
        <taxon>Eukaryota</taxon>
        <taxon>Viridiplantae</taxon>
        <taxon>Streptophyta</taxon>
        <taxon>Embryophyta</taxon>
        <taxon>Tracheophyta</taxon>
        <taxon>Spermatophyta</taxon>
        <taxon>Magnoliopsida</taxon>
        <taxon>Liliopsida</taxon>
        <taxon>Poales</taxon>
        <taxon>Poaceae</taxon>
        <taxon>BOP clade</taxon>
        <taxon>Pooideae</taxon>
        <taxon>Triticodae</taxon>
        <taxon>Triticeae</taxon>
        <taxon>Triticinae</taxon>
        <taxon>Triticum</taxon>
    </lineage>
</organism>
<dbReference type="EMBL" id="KD037753">
    <property type="protein sequence ID" value="EMS65974.1"/>
    <property type="molecule type" value="Genomic_DNA"/>
</dbReference>
<accession>M8AXX0</accession>
<sequence>MAEGKGFHDGETEMVPWQHPGSGNSIEMLVQRNKCGCAKHARVTGSDPGYRLSHMSVAWLTANVQGTIRTRCKHRRNLDGSRTCVIEKLGASKSFGVPSCTCVSVRYFAIPGCRGTLVAIPGCRGEVNAGLQRGQDGGIDGQKALGIELLSFESMAAGAGRRGRGRKAMPRGGVAERGGMWGTVEGARRRARQGGAGIGDGCSWQKDRRPDLMVSAAAG</sequence>
<reference evidence="1" key="1">
    <citation type="journal article" date="2013" name="Nature">
        <title>Draft genome of the wheat A-genome progenitor Triticum urartu.</title>
        <authorList>
            <person name="Ling H.Q."/>
            <person name="Zhao S."/>
            <person name="Liu D."/>
            <person name="Wang J."/>
            <person name="Sun H."/>
            <person name="Zhang C."/>
            <person name="Fan H."/>
            <person name="Li D."/>
            <person name="Dong L."/>
            <person name="Tao Y."/>
            <person name="Gao C."/>
            <person name="Wu H."/>
            <person name="Li Y."/>
            <person name="Cui Y."/>
            <person name="Guo X."/>
            <person name="Zheng S."/>
            <person name="Wang B."/>
            <person name="Yu K."/>
            <person name="Liang Q."/>
            <person name="Yang W."/>
            <person name="Lou X."/>
            <person name="Chen J."/>
            <person name="Feng M."/>
            <person name="Jian J."/>
            <person name="Zhang X."/>
            <person name="Luo G."/>
            <person name="Jiang Y."/>
            <person name="Liu J."/>
            <person name="Wang Z."/>
            <person name="Sha Y."/>
            <person name="Zhang B."/>
            <person name="Wu H."/>
            <person name="Tang D."/>
            <person name="Shen Q."/>
            <person name="Xue P."/>
            <person name="Zou S."/>
            <person name="Wang X."/>
            <person name="Liu X."/>
            <person name="Wang F."/>
            <person name="Yang Y."/>
            <person name="An X."/>
            <person name="Dong Z."/>
            <person name="Zhang K."/>
            <person name="Zhang X."/>
            <person name="Luo M.C."/>
            <person name="Dvorak J."/>
            <person name="Tong Y."/>
            <person name="Wang J."/>
            <person name="Yang H."/>
            <person name="Li Z."/>
            <person name="Wang D."/>
            <person name="Zhang A."/>
            <person name="Wang J."/>
        </authorList>
    </citation>
    <scope>NUCLEOTIDE SEQUENCE</scope>
</reference>
<protein>
    <submittedName>
        <fullName evidence="1">Uncharacterized protein</fullName>
    </submittedName>
</protein>
<dbReference type="AlphaFoldDB" id="M8AXX0"/>
<name>M8AXX0_TRIUA</name>
<evidence type="ECO:0000313" key="1">
    <source>
        <dbReference type="EMBL" id="EMS65974.1"/>
    </source>
</evidence>